<dbReference type="PIRSF" id="PIRSF500217">
    <property type="entry name" value="AlgI"/>
    <property type="match status" value="1"/>
</dbReference>
<evidence type="ECO:0000256" key="8">
    <source>
        <dbReference type="SAM" id="Phobius"/>
    </source>
</evidence>
<comment type="similarity">
    <text evidence="2 7">Belongs to the membrane-bound acyltransferase family.</text>
</comment>
<dbReference type="GO" id="GO:0005886">
    <property type="term" value="C:plasma membrane"/>
    <property type="evidence" value="ECO:0007669"/>
    <property type="project" value="UniProtKB-SubCell"/>
</dbReference>
<gene>
    <name evidence="10" type="ORF">D0809_14815</name>
    <name evidence="9" type="ORF">EV142_105180</name>
</gene>
<feature type="transmembrane region" description="Helical" evidence="8">
    <location>
        <begin position="370"/>
        <end position="388"/>
    </location>
</feature>
<evidence type="ECO:0000256" key="3">
    <source>
        <dbReference type="ARBA" id="ARBA00022475"/>
    </source>
</evidence>
<name>A0A4Y7UBP3_9FLAO</name>
<reference evidence="9 11" key="1">
    <citation type="journal article" date="2015" name="Stand. Genomic Sci.">
        <title>Genomic Encyclopedia of Bacterial and Archaeal Type Strains, Phase III: the genomes of soil and plant-associated and newly described type strains.</title>
        <authorList>
            <person name="Whitman W.B."/>
            <person name="Woyke T."/>
            <person name="Klenk H.P."/>
            <person name="Zhou Y."/>
            <person name="Lilburn T.G."/>
            <person name="Beck B.J."/>
            <person name="De Vos P."/>
            <person name="Vandamme P."/>
            <person name="Eisen J.A."/>
            <person name="Garrity G."/>
            <person name="Hugenholtz P."/>
            <person name="Kyrpides N.C."/>
        </authorList>
    </citation>
    <scope>NUCLEOTIDE SEQUENCE [LARGE SCALE GENOMIC DNA]</scope>
    <source>
        <strain evidence="9 11">P5626</strain>
    </source>
</reference>
<accession>A0A4Y7UBP3</accession>
<feature type="transmembrane region" description="Helical" evidence="8">
    <location>
        <begin position="118"/>
        <end position="144"/>
    </location>
</feature>
<evidence type="ECO:0000256" key="1">
    <source>
        <dbReference type="ARBA" id="ARBA00004651"/>
    </source>
</evidence>
<feature type="transmembrane region" description="Helical" evidence="8">
    <location>
        <begin position="78"/>
        <end position="97"/>
    </location>
</feature>
<protein>
    <submittedName>
        <fullName evidence="9">D-alanyl-lipoteichoic acid acyltransferase DltB (MBOAT superfamily)</fullName>
    </submittedName>
    <submittedName>
        <fullName evidence="10">MBOAT family protein</fullName>
    </submittedName>
</protein>
<dbReference type="PIRSF" id="PIRSF016636">
    <property type="entry name" value="AlgI_DltB"/>
    <property type="match status" value="1"/>
</dbReference>
<evidence type="ECO:0000256" key="6">
    <source>
        <dbReference type="ARBA" id="ARBA00023136"/>
    </source>
</evidence>
<dbReference type="OrthoDB" id="9805788at2"/>
<evidence type="ECO:0000313" key="11">
    <source>
        <dbReference type="Proteomes" id="UP000295270"/>
    </source>
</evidence>
<dbReference type="Pfam" id="PF03062">
    <property type="entry name" value="MBOAT"/>
    <property type="match status" value="1"/>
</dbReference>
<evidence type="ECO:0000256" key="5">
    <source>
        <dbReference type="ARBA" id="ARBA00022989"/>
    </source>
</evidence>
<dbReference type="EMBL" id="SLWA01000005">
    <property type="protein sequence ID" value="TCN56404.1"/>
    <property type="molecule type" value="Genomic_DNA"/>
</dbReference>
<reference evidence="9" key="3">
    <citation type="submission" date="2019-03" db="EMBL/GenBank/DDBJ databases">
        <authorList>
            <person name="Whitman W."/>
            <person name="Huntemann M."/>
            <person name="Clum A."/>
            <person name="Pillay M."/>
            <person name="Palaniappan K."/>
            <person name="Varghese N."/>
            <person name="Mikhailova N."/>
            <person name="Stamatis D."/>
            <person name="Reddy T."/>
            <person name="Daum C."/>
            <person name="Shapiro N."/>
            <person name="Ivanova N."/>
            <person name="Kyrpides N."/>
            <person name="Woyke T."/>
        </authorList>
    </citation>
    <scope>NUCLEOTIDE SEQUENCE</scope>
    <source>
        <strain evidence="9">P5626</strain>
    </source>
</reference>
<dbReference type="Proteomes" id="UP000298340">
    <property type="component" value="Unassembled WGS sequence"/>
</dbReference>
<proteinExistence type="inferred from homology"/>
<keyword evidence="7" id="KW-0808">Transferase</keyword>
<feature type="transmembrane region" description="Helical" evidence="8">
    <location>
        <begin position="449"/>
        <end position="467"/>
    </location>
</feature>
<dbReference type="InterPro" id="IPR004299">
    <property type="entry name" value="MBOAT_fam"/>
</dbReference>
<dbReference type="GO" id="GO:0016746">
    <property type="term" value="F:acyltransferase activity"/>
    <property type="evidence" value="ECO:0007669"/>
    <property type="project" value="UniProtKB-KW"/>
</dbReference>
<feature type="transmembrane region" description="Helical" evidence="8">
    <location>
        <begin position="32"/>
        <end position="58"/>
    </location>
</feature>
<keyword evidence="3 7" id="KW-1003">Cell membrane</keyword>
<keyword evidence="5 8" id="KW-1133">Transmembrane helix</keyword>
<keyword evidence="4 8" id="KW-0812">Transmembrane</keyword>
<dbReference type="InterPro" id="IPR028362">
    <property type="entry name" value="AlgI"/>
</dbReference>
<evidence type="ECO:0000256" key="4">
    <source>
        <dbReference type="ARBA" id="ARBA00022692"/>
    </source>
</evidence>
<keyword evidence="11" id="KW-1185">Reference proteome</keyword>
<feature type="transmembrane region" description="Helical" evidence="8">
    <location>
        <begin position="332"/>
        <end position="349"/>
    </location>
</feature>
<evidence type="ECO:0000313" key="9">
    <source>
        <dbReference type="EMBL" id="TCN56404.1"/>
    </source>
</evidence>
<reference evidence="10 12" key="2">
    <citation type="journal article" date="2018" name="Syst. Appl. Microbiol.">
        <title>Flavobacterium circumlabens sp. nov. and Flavobacterium cupreum sp. nov., two psychrotrophic species isolated from Antarctic environmental samples.</title>
        <authorList>
            <person name="Kralova S."/>
            <person name="Busse H.J."/>
            <person name="Svec P."/>
            <person name="Maslanova I."/>
            <person name="Stankova E."/>
            <person name="Bartak M."/>
            <person name="Sedlacek I."/>
        </authorList>
    </citation>
    <scope>NUCLEOTIDE SEQUENCE [LARGE SCALE GENOMIC DNA]</scope>
    <source>
        <strain evidence="10 12">CCM 8828</strain>
    </source>
</reference>
<keyword evidence="7 9" id="KW-0012">Acyltransferase</keyword>
<dbReference type="InterPro" id="IPR024194">
    <property type="entry name" value="Ac/AlaTfrase_AlgI/DltB"/>
</dbReference>
<evidence type="ECO:0000256" key="7">
    <source>
        <dbReference type="PIRNR" id="PIRNR016636"/>
    </source>
</evidence>
<dbReference type="EMBL" id="QWDN01000005">
    <property type="protein sequence ID" value="TEB43438.1"/>
    <property type="molecule type" value="Genomic_DNA"/>
</dbReference>
<dbReference type="GO" id="GO:0042121">
    <property type="term" value="P:alginic acid biosynthetic process"/>
    <property type="evidence" value="ECO:0007669"/>
    <property type="project" value="InterPro"/>
</dbReference>
<dbReference type="PANTHER" id="PTHR13285:SF18">
    <property type="entry name" value="PROTEIN-CYSTEINE N-PALMITOYLTRANSFERASE RASP"/>
    <property type="match status" value="1"/>
</dbReference>
<comment type="subcellular location">
    <subcellularLocation>
        <location evidence="1">Cell membrane</location>
        <topology evidence="1">Multi-pass membrane protein</topology>
    </subcellularLocation>
</comment>
<dbReference type="AlphaFoldDB" id="A0A4Y7UBP3"/>
<dbReference type="PANTHER" id="PTHR13285">
    <property type="entry name" value="ACYLTRANSFERASE"/>
    <property type="match status" value="1"/>
</dbReference>
<organism evidence="10 12">
    <name type="scientific">Flavobacterium circumlabens</name>
    <dbReference type="NCBI Taxonomy" id="2133765"/>
    <lineage>
        <taxon>Bacteria</taxon>
        <taxon>Pseudomonadati</taxon>
        <taxon>Bacteroidota</taxon>
        <taxon>Flavobacteriia</taxon>
        <taxon>Flavobacteriales</taxon>
        <taxon>Flavobacteriaceae</taxon>
        <taxon>Flavobacterium</taxon>
    </lineage>
</organism>
<sequence length="477" mass="56027">MFFNSLAFAVFLPIVFFLYWFVFNKTKSTQNALLIVASYYFYSCWDWRFLFLLVFSTFLDYYTGIQIEKGKSEKSRKFWFWLSIIINLGFLAIFKYYNFFAASFSELLGSAGIKASPILLNVILPVGISFYTFHGLSYVIDIYYKRIKAEYNFVDYSLFVSYFPLLVAGPIERATHLLPQVKVKREFSFQLAKEGIYQIIWGLVKKVVIADTCATYANAIFDHYTSMNSFSLILGAIYFAFQIYGDFSGYSDIALGVSKLFGLDLLRNFNYPYFSRDIAEFWRRWHISLSSWFRDYLYIPLGGSKGGLWMKIRNTFIIFVVSGFWHGANWTYVVWGFINAVYFLPLLLSNSNRNNMDAIQLKFNFDSVKVVLSIFYTFFLTCIAWVFFRAKSITDAVLYLKRIITNRDFSFQYLDNERYSYELLLMIGLFVLVEWNNRNKIEPLSGKRSMLRMALAIAAILAFGTYSDYKEFIYFQF</sequence>
<dbReference type="InterPro" id="IPR051085">
    <property type="entry name" value="MB_O-acyltransferase"/>
</dbReference>
<feature type="transmembrane region" description="Helical" evidence="8">
    <location>
        <begin position="6"/>
        <end position="23"/>
    </location>
</feature>
<dbReference type="Proteomes" id="UP000295270">
    <property type="component" value="Unassembled WGS sequence"/>
</dbReference>
<evidence type="ECO:0000256" key="2">
    <source>
        <dbReference type="ARBA" id="ARBA00010323"/>
    </source>
</evidence>
<dbReference type="RefSeq" id="WP_132036415.1">
    <property type="nucleotide sequence ID" value="NZ_QWDN01000005.1"/>
</dbReference>
<comment type="caution">
    <text evidence="10">The sequence shown here is derived from an EMBL/GenBank/DDBJ whole genome shotgun (WGS) entry which is preliminary data.</text>
</comment>
<keyword evidence="6 7" id="KW-0472">Membrane</keyword>
<feature type="transmembrane region" description="Helical" evidence="8">
    <location>
        <begin position="419"/>
        <end position="437"/>
    </location>
</feature>
<evidence type="ECO:0000313" key="12">
    <source>
        <dbReference type="Proteomes" id="UP000298340"/>
    </source>
</evidence>
<evidence type="ECO:0000313" key="10">
    <source>
        <dbReference type="EMBL" id="TEB43438.1"/>
    </source>
</evidence>